<evidence type="ECO:0000313" key="2">
    <source>
        <dbReference type="EMBL" id="KXA99871.1"/>
    </source>
</evidence>
<comment type="caution">
    <text evidence="2">The sequence shown here is derived from an EMBL/GenBank/DDBJ whole genome shotgun (WGS) entry which is preliminary data.</text>
</comment>
<dbReference type="SUPFAM" id="SSF53098">
    <property type="entry name" value="Ribonuclease H-like"/>
    <property type="match status" value="1"/>
</dbReference>
<reference evidence="2 3" key="1">
    <citation type="journal article" date="2016" name="Sci. Rep.">
        <title>Metabolic traits of an uncultured archaeal lineage -MSBL1- from brine pools of the Red Sea.</title>
        <authorList>
            <person name="Mwirichia R."/>
            <person name="Alam I."/>
            <person name="Rashid M."/>
            <person name="Vinu M."/>
            <person name="Ba-Alawi W."/>
            <person name="Anthony Kamau A."/>
            <person name="Kamanda Ngugi D."/>
            <person name="Goker M."/>
            <person name="Klenk H.P."/>
            <person name="Bajic V."/>
            <person name="Stingl U."/>
        </authorList>
    </citation>
    <scope>NUCLEOTIDE SEQUENCE [LARGE SCALE GENOMIC DNA]</scope>
    <source>
        <strain evidence="2">SCGC-AAA261C02</strain>
    </source>
</reference>
<evidence type="ECO:0000259" key="1">
    <source>
        <dbReference type="Pfam" id="PF13482"/>
    </source>
</evidence>
<dbReference type="AlphaFoldDB" id="A0A133V0A0"/>
<protein>
    <recommendedName>
        <fullName evidence="1">YprB ribonuclease H-like domain-containing protein</fullName>
    </recommendedName>
</protein>
<dbReference type="Proteomes" id="UP000070520">
    <property type="component" value="Unassembled WGS sequence"/>
</dbReference>
<evidence type="ECO:0000313" key="3">
    <source>
        <dbReference type="Proteomes" id="UP000070520"/>
    </source>
</evidence>
<dbReference type="Gene3D" id="3.30.420.10">
    <property type="entry name" value="Ribonuclease H-like superfamily/Ribonuclease H"/>
    <property type="match status" value="1"/>
</dbReference>
<dbReference type="EMBL" id="LHXW01000021">
    <property type="protein sequence ID" value="KXA99871.1"/>
    <property type="molecule type" value="Genomic_DNA"/>
</dbReference>
<gene>
    <name evidence="2" type="ORF">AKJ42_02335</name>
</gene>
<dbReference type="InterPro" id="IPR036397">
    <property type="entry name" value="RNaseH_sf"/>
</dbReference>
<feature type="domain" description="YprB ribonuclease H-like" evidence="1">
    <location>
        <begin position="5"/>
        <end position="105"/>
    </location>
</feature>
<proteinExistence type="predicted"/>
<name>A0A133V0A0_9EURY</name>
<accession>A0A133V0A0</accession>
<dbReference type="GO" id="GO:0003676">
    <property type="term" value="F:nucleic acid binding"/>
    <property type="evidence" value="ECO:0007669"/>
    <property type="project" value="InterPro"/>
</dbReference>
<dbReference type="InterPro" id="IPR012337">
    <property type="entry name" value="RNaseH-like_sf"/>
</dbReference>
<dbReference type="Pfam" id="PF13482">
    <property type="entry name" value="RNase_H_2"/>
    <property type="match status" value="1"/>
</dbReference>
<sequence>MREHEADTVIAFNAPFDFRFIRTRALILQERKPLAGYYMFNEKSWLKSFTRFRRYSLDYVAKELGIGEKVGKGHQMPMLYWKGETNKIVKHCRKDVELLIRVHERCLEVEKGKKRITVIKESEPSKEKKEEKIPRFR</sequence>
<dbReference type="InterPro" id="IPR038720">
    <property type="entry name" value="YprB_RNase_H-like_dom"/>
</dbReference>
<organism evidence="2 3">
    <name type="scientific">candidate division MSBL1 archaeon SCGC-AAA261C02</name>
    <dbReference type="NCBI Taxonomy" id="1698272"/>
    <lineage>
        <taxon>Archaea</taxon>
        <taxon>Methanobacteriati</taxon>
        <taxon>Methanobacteriota</taxon>
        <taxon>candidate division MSBL1</taxon>
    </lineage>
</organism>
<keyword evidence="3" id="KW-1185">Reference proteome</keyword>